<keyword evidence="2" id="KW-1185">Reference proteome</keyword>
<dbReference type="EMBL" id="RAVZ01000535">
    <property type="protein sequence ID" value="RKG70691.1"/>
    <property type="molecule type" value="Genomic_DNA"/>
</dbReference>
<sequence>GLVGVVHETQLLAAWGADPLAQVSDVMARVRKTQLRSNGKRPIHQARLAARPTRRPKLF</sequence>
<organism evidence="1 2">
    <name type="scientific">Corallococcus terminator</name>
    <dbReference type="NCBI Taxonomy" id="2316733"/>
    <lineage>
        <taxon>Bacteria</taxon>
        <taxon>Pseudomonadati</taxon>
        <taxon>Myxococcota</taxon>
        <taxon>Myxococcia</taxon>
        <taxon>Myxococcales</taxon>
        <taxon>Cystobacterineae</taxon>
        <taxon>Myxococcaceae</taxon>
        <taxon>Corallococcus</taxon>
    </lineage>
</organism>
<gene>
    <name evidence="1" type="ORF">D7V88_39575</name>
</gene>
<accession>A0A3A8HXL0</accession>
<feature type="non-terminal residue" evidence="1">
    <location>
        <position position="1"/>
    </location>
</feature>
<dbReference type="Proteomes" id="UP000268094">
    <property type="component" value="Unassembled WGS sequence"/>
</dbReference>
<reference evidence="2" key="1">
    <citation type="submission" date="2018-09" db="EMBL/GenBank/DDBJ databases">
        <authorList>
            <person name="Livingstone P.G."/>
            <person name="Whitworth D.E."/>
        </authorList>
    </citation>
    <scope>NUCLEOTIDE SEQUENCE [LARGE SCALE GENOMIC DNA]</scope>
    <source>
        <strain evidence="2">CA054A</strain>
    </source>
</reference>
<evidence type="ECO:0000313" key="1">
    <source>
        <dbReference type="EMBL" id="RKG70691.1"/>
    </source>
</evidence>
<name>A0A3A8HXL0_9BACT</name>
<proteinExistence type="predicted"/>
<comment type="caution">
    <text evidence="1">The sequence shown here is derived from an EMBL/GenBank/DDBJ whole genome shotgun (WGS) entry which is preliminary data.</text>
</comment>
<protein>
    <submittedName>
        <fullName evidence="1">Uncharacterized protein</fullName>
    </submittedName>
</protein>
<dbReference type="AlphaFoldDB" id="A0A3A8HXL0"/>
<evidence type="ECO:0000313" key="2">
    <source>
        <dbReference type="Proteomes" id="UP000268094"/>
    </source>
</evidence>